<feature type="chain" id="PRO_5011624870" evidence="2">
    <location>
        <begin position="21"/>
        <end position="254"/>
    </location>
</feature>
<dbReference type="Pfam" id="PF05036">
    <property type="entry name" value="SPOR"/>
    <property type="match status" value="1"/>
</dbReference>
<dbReference type="SUPFAM" id="SSF50685">
    <property type="entry name" value="Barwin-like endoglucanases"/>
    <property type="match status" value="1"/>
</dbReference>
<dbReference type="Proteomes" id="UP000199306">
    <property type="component" value="Unassembled WGS sequence"/>
</dbReference>
<feature type="signal peptide" evidence="2">
    <location>
        <begin position="1"/>
        <end position="20"/>
    </location>
</feature>
<accession>A0A1I5WD99</accession>
<dbReference type="PROSITE" id="PS51724">
    <property type="entry name" value="SPOR"/>
    <property type="match status" value="1"/>
</dbReference>
<evidence type="ECO:0000256" key="2">
    <source>
        <dbReference type="SAM" id="SignalP"/>
    </source>
</evidence>
<dbReference type="CDD" id="cd22268">
    <property type="entry name" value="DPBB_RlpA-like"/>
    <property type="match status" value="1"/>
</dbReference>
<evidence type="ECO:0000313" key="5">
    <source>
        <dbReference type="Proteomes" id="UP000199306"/>
    </source>
</evidence>
<comment type="similarity">
    <text evidence="1">Belongs to the RlpA family.</text>
</comment>
<dbReference type="AlphaFoldDB" id="A0A1I5WD99"/>
<sequence>MEKILAFSFFCILSPGFLSAQGTSNYNHPPAEEGTARYYASNLKGRMTSFGEKYDDSQLTASHSRYSLNTILKVTNLENNKSVEVRVNDHCKCEEEGRIINLSKEAASRLGMIATGNAKVRVELISPLPADGPGSARLITSKEESQSQPVESAFESGLQVNHTYNLQGVEQHPKGFGVQVTALSSLKMIEDISEELLKMGVRKEEIFLQVGVKGAGKVFRLMFGEFASKEAASEKLNMLAGNGYKGVVRSHYNL</sequence>
<organism evidence="4 5">
    <name type="scientific">Pseudarcicella hirudinis</name>
    <dbReference type="NCBI Taxonomy" id="1079859"/>
    <lineage>
        <taxon>Bacteria</taxon>
        <taxon>Pseudomonadati</taxon>
        <taxon>Bacteroidota</taxon>
        <taxon>Cytophagia</taxon>
        <taxon>Cytophagales</taxon>
        <taxon>Flectobacillaceae</taxon>
        <taxon>Pseudarcicella</taxon>
    </lineage>
</organism>
<proteinExistence type="inferred from homology"/>
<evidence type="ECO:0000313" key="4">
    <source>
        <dbReference type="EMBL" id="SFQ17734.1"/>
    </source>
</evidence>
<evidence type="ECO:0000259" key="3">
    <source>
        <dbReference type="PROSITE" id="PS51724"/>
    </source>
</evidence>
<dbReference type="EMBL" id="FOXH01000011">
    <property type="protein sequence ID" value="SFQ17734.1"/>
    <property type="molecule type" value="Genomic_DNA"/>
</dbReference>
<dbReference type="InterPro" id="IPR009009">
    <property type="entry name" value="RlpA-like_DPBB"/>
</dbReference>
<name>A0A1I5WD99_9BACT</name>
<dbReference type="GO" id="GO:0042834">
    <property type="term" value="F:peptidoglycan binding"/>
    <property type="evidence" value="ECO:0007669"/>
    <property type="project" value="InterPro"/>
</dbReference>
<dbReference type="InterPro" id="IPR036908">
    <property type="entry name" value="RlpA-like_sf"/>
</dbReference>
<reference evidence="4 5" key="1">
    <citation type="submission" date="2016-10" db="EMBL/GenBank/DDBJ databases">
        <authorList>
            <person name="de Groot N.N."/>
        </authorList>
    </citation>
    <scope>NUCLEOTIDE SEQUENCE [LARGE SCALE GENOMIC DNA]</scope>
    <source>
        <strain evidence="5">E92,LMG 26720,CCM 7988</strain>
    </source>
</reference>
<dbReference type="Gene3D" id="3.30.70.1070">
    <property type="entry name" value="Sporulation related repeat"/>
    <property type="match status" value="1"/>
</dbReference>
<dbReference type="STRING" id="1079859.SAMN04515674_111130"/>
<keyword evidence="4" id="KW-0449">Lipoprotein</keyword>
<dbReference type="InterPro" id="IPR012997">
    <property type="entry name" value="RplA"/>
</dbReference>
<dbReference type="PANTHER" id="PTHR34183">
    <property type="entry name" value="ENDOLYTIC PEPTIDOGLYCAN TRANSGLYCOSYLASE RLPA"/>
    <property type="match status" value="1"/>
</dbReference>
<dbReference type="InterPro" id="IPR036680">
    <property type="entry name" value="SPOR-like_sf"/>
</dbReference>
<dbReference type="RefSeq" id="WP_092018511.1">
    <property type="nucleotide sequence ID" value="NZ_FOXH01000011.1"/>
</dbReference>
<dbReference type="SUPFAM" id="SSF110997">
    <property type="entry name" value="Sporulation related repeat"/>
    <property type="match status" value="1"/>
</dbReference>
<dbReference type="OrthoDB" id="9779128at2"/>
<protein>
    <submittedName>
        <fullName evidence="4">Rare lipoprotein A</fullName>
    </submittedName>
</protein>
<evidence type="ECO:0000256" key="1">
    <source>
        <dbReference type="RuleBase" id="RU003495"/>
    </source>
</evidence>
<dbReference type="PANTHER" id="PTHR34183:SF8">
    <property type="entry name" value="ENDOLYTIC PEPTIDOGLYCAN TRANSGLYCOSYLASE RLPA-RELATED"/>
    <property type="match status" value="1"/>
</dbReference>
<dbReference type="InterPro" id="IPR007730">
    <property type="entry name" value="SPOR-like_dom"/>
</dbReference>
<gene>
    <name evidence="4" type="ORF">SAMN04515674_111130</name>
</gene>
<keyword evidence="2" id="KW-0732">Signal</keyword>
<feature type="domain" description="SPOR" evidence="3">
    <location>
        <begin position="170"/>
        <end position="251"/>
    </location>
</feature>
<dbReference type="NCBIfam" id="TIGR00413">
    <property type="entry name" value="rlpA"/>
    <property type="match status" value="1"/>
</dbReference>
<dbReference type="Gene3D" id="2.40.40.10">
    <property type="entry name" value="RlpA-like domain"/>
    <property type="match status" value="1"/>
</dbReference>
<keyword evidence="5" id="KW-1185">Reference proteome</keyword>
<dbReference type="Pfam" id="PF03330">
    <property type="entry name" value="DPBB_1"/>
    <property type="match status" value="1"/>
</dbReference>